<protein>
    <submittedName>
        <fullName evidence="1">Uncharacterized protein</fullName>
    </submittedName>
</protein>
<dbReference type="AlphaFoldDB" id="A0A1B6JBM1"/>
<evidence type="ECO:0000313" key="1">
    <source>
        <dbReference type="EMBL" id="JAS96579.1"/>
    </source>
</evidence>
<feature type="non-terminal residue" evidence="1">
    <location>
        <position position="1"/>
    </location>
</feature>
<gene>
    <name evidence="1" type="ORF">g.3246</name>
</gene>
<organism evidence="1">
    <name type="scientific">Homalodisca liturata</name>
    <dbReference type="NCBI Taxonomy" id="320908"/>
    <lineage>
        <taxon>Eukaryota</taxon>
        <taxon>Metazoa</taxon>
        <taxon>Ecdysozoa</taxon>
        <taxon>Arthropoda</taxon>
        <taxon>Hexapoda</taxon>
        <taxon>Insecta</taxon>
        <taxon>Pterygota</taxon>
        <taxon>Neoptera</taxon>
        <taxon>Paraneoptera</taxon>
        <taxon>Hemiptera</taxon>
        <taxon>Auchenorrhyncha</taxon>
        <taxon>Membracoidea</taxon>
        <taxon>Cicadellidae</taxon>
        <taxon>Cicadellinae</taxon>
        <taxon>Proconiini</taxon>
        <taxon>Homalodisca</taxon>
    </lineage>
</organism>
<accession>A0A1B6JBM1</accession>
<feature type="non-terminal residue" evidence="1">
    <location>
        <position position="157"/>
    </location>
</feature>
<name>A0A1B6JBM1_9HEMI</name>
<reference evidence="1" key="1">
    <citation type="submission" date="2015-11" db="EMBL/GenBank/DDBJ databases">
        <title>De novo transcriptome assembly of four potential Pierce s Disease insect vectors from Arizona vineyards.</title>
        <authorList>
            <person name="Tassone E.E."/>
        </authorList>
    </citation>
    <scope>NUCLEOTIDE SEQUENCE</scope>
</reference>
<proteinExistence type="predicted"/>
<sequence>TDCSNSNPILKIITSNSGNNIYQLPTDFIVTQINREFPLRSLDLTCLQILPRTEDNSKLCKCSNEIKNSEDQDDVNDISTFIREEDKWLMVNRKINSAALFRSSKIKPTKKLKNTCYSKDNSKKSDCKMSRPKRQNERLRVTRMRVKVYRCEYCLLD</sequence>
<dbReference type="EMBL" id="GECU01011127">
    <property type="protein sequence ID" value="JAS96579.1"/>
    <property type="molecule type" value="Transcribed_RNA"/>
</dbReference>